<protein>
    <recommendedName>
        <fullName evidence="1">RNase H type-1 domain-containing protein</fullName>
    </recommendedName>
</protein>
<evidence type="ECO:0000259" key="1">
    <source>
        <dbReference type="Pfam" id="PF13456"/>
    </source>
</evidence>
<sequence>MEGETDRHLDALKGDICLVLRFELPKVDLGGSGHFPEFQVSLSEICDVAVSACSSSVSYSPGVASVGVRVVEWSWGVCAWGPSVAEASVRLSVFPGGGALGFEFLRSRFCSGLAPVMFSALLGLWWWSALVACSVTFSSQIISTALSLWLVGVTDLSGLRGATIGQRFQSPAMVLSPPEGCPISDLSLYMTGGRVVVGDKGMVMDGITMDVVNGWVRMEVVLEEVRIKMVVIMSQRLQDRDHFPWIIWYIWKARNDKLFKGIDRDPLDLVRYAESECQALFAANDVTQPMVQETNIENPQVISLGNICLLDGSWTTSANFSGLGWVWMDNTGNTQLMGMKNLPRRESALHSEVEALRWAMENMLQHSTCQRFGTDCKELIAMLDDPHAWPSFATELERIETLRICFPEFSITHVPRARNQFSDFLAKNARSFHRELLFIGCSIPVWLPRPPQA</sequence>
<dbReference type="Pfam" id="PF13456">
    <property type="entry name" value="RVT_3"/>
    <property type="match status" value="1"/>
</dbReference>
<dbReference type="EMBL" id="QGKX02000996">
    <property type="protein sequence ID" value="KAF3557021.1"/>
    <property type="molecule type" value="Genomic_DNA"/>
</dbReference>
<gene>
    <name evidence="2" type="ORF">F2Q69_00016527</name>
</gene>
<dbReference type="InterPro" id="IPR044730">
    <property type="entry name" value="RNase_H-like_dom_plant"/>
</dbReference>
<proteinExistence type="predicted"/>
<evidence type="ECO:0000313" key="3">
    <source>
        <dbReference type="Proteomes" id="UP000712600"/>
    </source>
</evidence>
<dbReference type="PANTHER" id="PTHR34146:SF3">
    <property type="entry name" value="POLYNUCLEOTIDYL TRANSFERASE, RIBONUCLEASE H-LIKE SUPERFAMILY PROTEIN"/>
    <property type="match status" value="1"/>
</dbReference>
<dbReference type="AlphaFoldDB" id="A0A8S9R5S6"/>
<dbReference type="InterPro" id="IPR036397">
    <property type="entry name" value="RNaseH_sf"/>
</dbReference>
<name>A0A8S9R5S6_BRACR</name>
<feature type="domain" description="RNase H type-1" evidence="1">
    <location>
        <begin position="311"/>
        <end position="429"/>
    </location>
</feature>
<dbReference type="GO" id="GO:0004523">
    <property type="term" value="F:RNA-DNA hybrid ribonuclease activity"/>
    <property type="evidence" value="ECO:0007669"/>
    <property type="project" value="InterPro"/>
</dbReference>
<dbReference type="Gene3D" id="3.30.420.10">
    <property type="entry name" value="Ribonuclease H-like superfamily/Ribonuclease H"/>
    <property type="match status" value="1"/>
</dbReference>
<dbReference type="PANTHER" id="PTHR34146">
    <property type="entry name" value="POLYNUCLEOTIDYL TRANSFERASE, RIBONUCLEASE H-LIKE SUPERFAMILY PROTEIN-RELATED"/>
    <property type="match status" value="1"/>
</dbReference>
<evidence type="ECO:0000313" key="2">
    <source>
        <dbReference type="EMBL" id="KAF3557021.1"/>
    </source>
</evidence>
<dbReference type="InterPro" id="IPR012337">
    <property type="entry name" value="RNaseH-like_sf"/>
</dbReference>
<comment type="caution">
    <text evidence="2">The sequence shown here is derived from an EMBL/GenBank/DDBJ whole genome shotgun (WGS) entry which is preliminary data.</text>
</comment>
<dbReference type="InterPro" id="IPR002156">
    <property type="entry name" value="RNaseH_domain"/>
</dbReference>
<dbReference type="GO" id="GO:0003676">
    <property type="term" value="F:nucleic acid binding"/>
    <property type="evidence" value="ECO:0007669"/>
    <property type="project" value="InterPro"/>
</dbReference>
<accession>A0A8S9R5S6</accession>
<dbReference type="CDD" id="cd06222">
    <property type="entry name" value="RNase_H_like"/>
    <property type="match status" value="1"/>
</dbReference>
<organism evidence="2 3">
    <name type="scientific">Brassica cretica</name>
    <name type="common">Mustard</name>
    <dbReference type="NCBI Taxonomy" id="69181"/>
    <lineage>
        <taxon>Eukaryota</taxon>
        <taxon>Viridiplantae</taxon>
        <taxon>Streptophyta</taxon>
        <taxon>Embryophyta</taxon>
        <taxon>Tracheophyta</taxon>
        <taxon>Spermatophyta</taxon>
        <taxon>Magnoliopsida</taxon>
        <taxon>eudicotyledons</taxon>
        <taxon>Gunneridae</taxon>
        <taxon>Pentapetalae</taxon>
        <taxon>rosids</taxon>
        <taxon>malvids</taxon>
        <taxon>Brassicales</taxon>
        <taxon>Brassicaceae</taxon>
        <taxon>Brassiceae</taxon>
        <taxon>Brassica</taxon>
    </lineage>
</organism>
<dbReference type="SUPFAM" id="SSF53098">
    <property type="entry name" value="Ribonuclease H-like"/>
    <property type="match status" value="1"/>
</dbReference>
<reference evidence="2" key="1">
    <citation type="submission" date="2019-12" db="EMBL/GenBank/DDBJ databases">
        <title>Genome sequencing and annotation of Brassica cretica.</title>
        <authorList>
            <person name="Studholme D.J."/>
            <person name="Sarris P."/>
        </authorList>
    </citation>
    <scope>NUCLEOTIDE SEQUENCE</scope>
    <source>
        <strain evidence="2">PFS-109/04</strain>
        <tissue evidence="2">Leaf</tissue>
    </source>
</reference>
<dbReference type="Proteomes" id="UP000712600">
    <property type="component" value="Unassembled WGS sequence"/>
</dbReference>